<dbReference type="Gene3D" id="2.40.50.100">
    <property type="match status" value="1"/>
</dbReference>
<dbReference type="InterPro" id="IPR005116">
    <property type="entry name" value="Transp-assoc_OB_typ1"/>
</dbReference>
<proteinExistence type="predicted"/>
<dbReference type="GO" id="GO:0016887">
    <property type="term" value="F:ATP hydrolysis activity"/>
    <property type="evidence" value="ECO:0007669"/>
    <property type="project" value="InterPro"/>
</dbReference>
<keyword evidence="2 5" id="KW-0500">Molybdenum</keyword>
<evidence type="ECO:0000256" key="1">
    <source>
        <dbReference type="ARBA" id="ARBA00022448"/>
    </source>
</evidence>
<evidence type="ECO:0000313" key="9">
    <source>
        <dbReference type="Proteomes" id="UP000092482"/>
    </source>
</evidence>
<dbReference type="PROSITE" id="PS51866">
    <property type="entry name" value="MOP"/>
    <property type="match status" value="1"/>
</dbReference>
<protein>
    <submittedName>
        <fullName evidence="8">Molybdenum transport ATP-binding protein ModC</fullName>
    </submittedName>
</protein>
<dbReference type="SMART" id="SM00382">
    <property type="entry name" value="AAA"/>
    <property type="match status" value="1"/>
</dbReference>
<evidence type="ECO:0000256" key="4">
    <source>
        <dbReference type="ARBA" id="ARBA00022840"/>
    </source>
</evidence>
<evidence type="ECO:0000256" key="2">
    <source>
        <dbReference type="ARBA" id="ARBA00022505"/>
    </source>
</evidence>
<dbReference type="PROSITE" id="PS50893">
    <property type="entry name" value="ABC_TRANSPORTER_2"/>
    <property type="match status" value="1"/>
</dbReference>
<feature type="domain" description="Mop" evidence="7">
    <location>
        <begin position="303"/>
        <end position="367"/>
    </location>
</feature>
<dbReference type="SUPFAM" id="SSF50331">
    <property type="entry name" value="MOP-like"/>
    <property type="match status" value="1"/>
</dbReference>
<dbReference type="RefSeq" id="WP_237141370.1">
    <property type="nucleotide sequence ID" value="NZ_CP014989.1"/>
</dbReference>
<dbReference type="InterPro" id="IPR027417">
    <property type="entry name" value="P-loop_NTPase"/>
</dbReference>
<reference evidence="8 9" key="1">
    <citation type="submission" date="2016-03" db="EMBL/GenBank/DDBJ databases">
        <title>Shallow-sea hydrothermal system.</title>
        <authorList>
            <person name="Tang K."/>
        </authorList>
    </citation>
    <scope>NUCLEOTIDE SEQUENCE [LARGE SCALE GENOMIC DNA]</scope>
    <source>
        <strain evidence="8 9">JLT9</strain>
    </source>
</reference>
<evidence type="ECO:0000256" key="3">
    <source>
        <dbReference type="ARBA" id="ARBA00022741"/>
    </source>
</evidence>
<dbReference type="GO" id="GO:0005524">
    <property type="term" value="F:ATP binding"/>
    <property type="evidence" value="ECO:0007669"/>
    <property type="project" value="UniProtKB-KW"/>
</dbReference>
<evidence type="ECO:0000259" key="6">
    <source>
        <dbReference type="PROSITE" id="PS50893"/>
    </source>
</evidence>
<dbReference type="InterPro" id="IPR004606">
    <property type="entry name" value="Mop_domain"/>
</dbReference>
<dbReference type="InterPro" id="IPR003593">
    <property type="entry name" value="AAA+_ATPase"/>
</dbReference>
<dbReference type="InterPro" id="IPR017871">
    <property type="entry name" value="ABC_transporter-like_CS"/>
</dbReference>
<dbReference type="InterPro" id="IPR050093">
    <property type="entry name" value="ABC_SmlMolc_Importer"/>
</dbReference>
<evidence type="ECO:0000256" key="5">
    <source>
        <dbReference type="PROSITE-ProRule" id="PRU01213"/>
    </source>
</evidence>
<keyword evidence="1" id="KW-0813">Transport</keyword>
<evidence type="ECO:0000313" key="8">
    <source>
        <dbReference type="EMBL" id="ANS80123.1"/>
    </source>
</evidence>
<accession>A0A1B1NFF2</accession>
<sequence>MSGAPAATTGIPAAVLDAHVVVDRGEFVLDAELRAPLGVTALLGPNGSGKTTALLGLAGLVGLARGHVRLGEEQWEGDARGRAPEQRSVGLVLAEPMLFPHLTLLDNVAFGPRARGMPRARARERAREELGRVGLADLARRRPGEVSSGQAQRAALARALATDPELLLLDEPLSALDPETRSRTRADLSHRLRDYPGVTVLTTHDPLDALTLADQLVFLEGGRVTQTGTPGEVVGRPRTAYVASLVGLNLLSGILVQKDPGWAVRLASSELALADPPAGAGEGDEVWATVNPEAVALFTDRPETSARNLWRLTVDSVTVTGQRARIHLSGEVSLVAEVTLGAVAALGITTGQQLWAAVKATEIHTYPA</sequence>
<dbReference type="Gene3D" id="3.40.50.300">
    <property type="entry name" value="P-loop containing nucleotide triphosphate hydrolases"/>
    <property type="match status" value="1"/>
</dbReference>
<keyword evidence="9" id="KW-1185">Reference proteome</keyword>
<dbReference type="STRING" id="1758689.SGUI_2727"/>
<dbReference type="Proteomes" id="UP000092482">
    <property type="component" value="Chromosome"/>
</dbReference>
<dbReference type="PANTHER" id="PTHR42781">
    <property type="entry name" value="SPERMIDINE/PUTRESCINE IMPORT ATP-BINDING PROTEIN POTA"/>
    <property type="match status" value="1"/>
</dbReference>
<dbReference type="PROSITE" id="PS00211">
    <property type="entry name" value="ABC_TRANSPORTER_1"/>
    <property type="match status" value="1"/>
</dbReference>
<dbReference type="PANTHER" id="PTHR42781:SF4">
    <property type="entry name" value="SPERMIDINE_PUTRESCINE IMPORT ATP-BINDING PROTEIN POTA"/>
    <property type="match status" value="1"/>
</dbReference>
<dbReference type="GO" id="GO:0015689">
    <property type="term" value="P:molybdate ion transport"/>
    <property type="evidence" value="ECO:0007669"/>
    <property type="project" value="InterPro"/>
</dbReference>
<dbReference type="EMBL" id="CP014989">
    <property type="protein sequence ID" value="ANS80123.1"/>
    <property type="molecule type" value="Genomic_DNA"/>
</dbReference>
<dbReference type="Pfam" id="PF00005">
    <property type="entry name" value="ABC_tran"/>
    <property type="match status" value="1"/>
</dbReference>
<dbReference type="AlphaFoldDB" id="A0A1B1NFF2"/>
<keyword evidence="4 8" id="KW-0067">ATP-binding</keyword>
<dbReference type="Pfam" id="PF03459">
    <property type="entry name" value="TOBE"/>
    <property type="match status" value="1"/>
</dbReference>
<dbReference type="InterPro" id="IPR008995">
    <property type="entry name" value="Mo/tungstate-bd_C_term_dom"/>
</dbReference>
<evidence type="ECO:0000259" key="7">
    <source>
        <dbReference type="PROSITE" id="PS51866"/>
    </source>
</evidence>
<gene>
    <name evidence="8" type="ORF">SGUI_2727</name>
</gene>
<keyword evidence="3" id="KW-0547">Nucleotide-binding</keyword>
<dbReference type="InterPro" id="IPR003439">
    <property type="entry name" value="ABC_transporter-like_ATP-bd"/>
</dbReference>
<name>A0A1B1NFF2_9MICO</name>
<feature type="domain" description="ABC transporter" evidence="6">
    <location>
        <begin position="13"/>
        <end position="246"/>
    </location>
</feature>
<dbReference type="SUPFAM" id="SSF52540">
    <property type="entry name" value="P-loop containing nucleoside triphosphate hydrolases"/>
    <property type="match status" value="1"/>
</dbReference>
<dbReference type="KEGG" id="serj:SGUI_2727"/>
<organism evidence="8 9">
    <name type="scientific">Serinicoccus hydrothermalis</name>
    <dbReference type="NCBI Taxonomy" id="1758689"/>
    <lineage>
        <taxon>Bacteria</taxon>
        <taxon>Bacillati</taxon>
        <taxon>Actinomycetota</taxon>
        <taxon>Actinomycetes</taxon>
        <taxon>Micrococcales</taxon>
        <taxon>Ornithinimicrobiaceae</taxon>
        <taxon>Serinicoccus</taxon>
    </lineage>
</organism>